<dbReference type="CDD" id="cd03443">
    <property type="entry name" value="PaaI_thioesterase"/>
    <property type="match status" value="1"/>
</dbReference>
<keyword evidence="7" id="KW-0378">Hydrolase</keyword>
<feature type="region of interest" description="Disordered" evidence="24">
    <location>
        <begin position="1"/>
        <end position="23"/>
    </location>
</feature>
<evidence type="ECO:0000256" key="1">
    <source>
        <dbReference type="ARBA" id="ARBA00004170"/>
    </source>
</evidence>
<evidence type="ECO:0000256" key="2">
    <source>
        <dbReference type="ARBA" id="ARBA00004496"/>
    </source>
</evidence>
<dbReference type="Proteomes" id="UP000181980">
    <property type="component" value="Unassembled WGS sequence"/>
</dbReference>
<dbReference type="GO" id="GO:0016020">
    <property type="term" value="C:membrane"/>
    <property type="evidence" value="ECO:0007669"/>
    <property type="project" value="UniProtKB-SubCell"/>
</dbReference>
<keyword evidence="10" id="KW-0443">Lipid metabolism</keyword>
<dbReference type="PANTHER" id="PTHR12418">
    <property type="entry name" value="ACYL-COENZYME A THIOESTERASE THEM4"/>
    <property type="match status" value="1"/>
</dbReference>
<proteinExistence type="inferred from homology"/>
<evidence type="ECO:0000256" key="10">
    <source>
        <dbReference type="ARBA" id="ARBA00023098"/>
    </source>
</evidence>
<evidence type="ECO:0000256" key="20">
    <source>
        <dbReference type="ARBA" id="ARBA00047734"/>
    </source>
</evidence>
<dbReference type="GO" id="GO:0006631">
    <property type="term" value="P:fatty acid metabolic process"/>
    <property type="evidence" value="ECO:0007669"/>
    <property type="project" value="UniProtKB-KW"/>
</dbReference>
<evidence type="ECO:0000259" key="25">
    <source>
        <dbReference type="Pfam" id="PF03061"/>
    </source>
</evidence>
<evidence type="ECO:0000256" key="18">
    <source>
        <dbReference type="ARBA" id="ARBA00043210"/>
    </source>
</evidence>
<keyword evidence="5" id="KW-0963">Cytoplasm</keyword>
<evidence type="ECO:0000256" key="22">
    <source>
        <dbReference type="ARBA" id="ARBA00048074"/>
    </source>
</evidence>
<comment type="similarity">
    <text evidence="15">Belongs to the THEM4/THEM5 thioesterase family.</text>
</comment>
<dbReference type="InterPro" id="IPR052365">
    <property type="entry name" value="THEM4/THEM5_acyl-CoA_thioest"/>
</dbReference>
<gene>
    <name evidence="26" type="ORF">SAMN04488561_3407</name>
</gene>
<evidence type="ECO:0000256" key="19">
    <source>
        <dbReference type="ARBA" id="ARBA00047588"/>
    </source>
</evidence>
<comment type="catalytic activity">
    <reaction evidence="23">
        <text>tetradecanoyl-CoA + H2O = tetradecanoate + CoA + H(+)</text>
        <dbReference type="Rhea" id="RHEA:40119"/>
        <dbReference type="ChEBI" id="CHEBI:15377"/>
        <dbReference type="ChEBI" id="CHEBI:15378"/>
        <dbReference type="ChEBI" id="CHEBI:30807"/>
        <dbReference type="ChEBI" id="CHEBI:57287"/>
        <dbReference type="ChEBI" id="CHEBI:57385"/>
    </reaction>
    <physiologicalReaction direction="left-to-right" evidence="23">
        <dbReference type="Rhea" id="RHEA:40120"/>
    </physiologicalReaction>
</comment>
<evidence type="ECO:0000256" key="3">
    <source>
        <dbReference type="ARBA" id="ARBA00004632"/>
    </source>
</evidence>
<comment type="catalytic activity">
    <reaction evidence="13">
        <text>(5Z,8Z,11Z,14Z)-eicosatetraenoyl-CoA + H2O = (5Z,8Z,11Z,14Z)-eicosatetraenoate + CoA + H(+)</text>
        <dbReference type="Rhea" id="RHEA:40151"/>
        <dbReference type="ChEBI" id="CHEBI:15377"/>
        <dbReference type="ChEBI" id="CHEBI:15378"/>
        <dbReference type="ChEBI" id="CHEBI:32395"/>
        <dbReference type="ChEBI" id="CHEBI:57287"/>
        <dbReference type="ChEBI" id="CHEBI:57368"/>
    </reaction>
    <physiologicalReaction direction="left-to-right" evidence="13">
        <dbReference type="Rhea" id="RHEA:40152"/>
    </physiologicalReaction>
</comment>
<dbReference type="InterPro" id="IPR029069">
    <property type="entry name" value="HotDog_dom_sf"/>
</dbReference>
<dbReference type="EC" id="3.1.2.2" evidence="16"/>
<keyword evidence="6" id="KW-0053">Apoptosis</keyword>
<evidence type="ECO:0000256" key="6">
    <source>
        <dbReference type="ARBA" id="ARBA00022703"/>
    </source>
</evidence>
<name>A0A1H5MTE7_9ACTN</name>
<keyword evidence="9" id="KW-0809">Transit peptide</keyword>
<dbReference type="STRING" id="561176.SAMN04488561_3407"/>
<evidence type="ECO:0000256" key="7">
    <source>
        <dbReference type="ARBA" id="ARBA00022801"/>
    </source>
</evidence>
<evidence type="ECO:0000256" key="15">
    <source>
        <dbReference type="ARBA" id="ARBA00038456"/>
    </source>
</evidence>
<dbReference type="PANTHER" id="PTHR12418:SF19">
    <property type="entry name" value="ACYL-COENZYME A THIOESTERASE THEM4"/>
    <property type="match status" value="1"/>
</dbReference>
<dbReference type="SUPFAM" id="SSF54637">
    <property type="entry name" value="Thioesterase/thiol ester dehydrase-isomerase"/>
    <property type="match status" value="1"/>
</dbReference>
<keyword evidence="12" id="KW-0966">Cell projection</keyword>
<evidence type="ECO:0000256" key="11">
    <source>
        <dbReference type="ARBA" id="ARBA00023136"/>
    </source>
</evidence>
<evidence type="ECO:0000256" key="13">
    <source>
        <dbReference type="ARBA" id="ARBA00035852"/>
    </source>
</evidence>
<dbReference type="GO" id="GO:0005737">
    <property type="term" value="C:cytoplasm"/>
    <property type="evidence" value="ECO:0007669"/>
    <property type="project" value="UniProtKB-SubCell"/>
</dbReference>
<evidence type="ECO:0000256" key="14">
    <source>
        <dbReference type="ARBA" id="ARBA00037002"/>
    </source>
</evidence>
<dbReference type="InterPro" id="IPR006683">
    <property type="entry name" value="Thioestr_dom"/>
</dbReference>
<evidence type="ECO:0000256" key="21">
    <source>
        <dbReference type="ARBA" id="ARBA00047969"/>
    </source>
</evidence>
<keyword evidence="27" id="KW-1185">Reference proteome</keyword>
<evidence type="ECO:0000256" key="16">
    <source>
        <dbReference type="ARBA" id="ARBA00038848"/>
    </source>
</evidence>
<accession>A0A1H5MTE7</accession>
<dbReference type="GO" id="GO:0016787">
    <property type="term" value="F:hydrolase activity"/>
    <property type="evidence" value="ECO:0007669"/>
    <property type="project" value="UniProtKB-KW"/>
</dbReference>
<evidence type="ECO:0000313" key="26">
    <source>
        <dbReference type="EMBL" id="SEE92533.1"/>
    </source>
</evidence>
<comment type="subcellular location">
    <subcellularLocation>
        <location evidence="3">Cell projection</location>
        <location evidence="3">Ruffle membrane</location>
    </subcellularLocation>
    <subcellularLocation>
        <location evidence="2">Cytoplasm</location>
    </subcellularLocation>
    <subcellularLocation>
        <location evidence="1">Membrane</location>
        <topology evidence="1">Peripheral membrane protein</topology>
    </subcellularLocation>
</comment>
<dbReference type="Gene3D" id="3.10.129.10">
    <property type="entry name" value="Hotdog Thioesterase"/>
    <property type="match status" value="1"/>
</dbReference>
<comment type="catalytic activity">
    <reaction evidence="22">
        <text>dodecanoyl-CoA + H2O = dodecanoate + CoA + H(+)</text>
        <dbReference type="Rhea" id="RHEA:30135"/>
        <dbReference type="ChEBI" id="CHEBI:15377"/>
        <dbReference type="ChEBI" id="CHEBI:15378"/>
        <dbReference type="ChEBI" id="CHEBI:18262"/>
        <dbReference type="ChEBI" id="CHEBI:57287"/>
        <dbReference type="ChEBI" id="CHEBI:57375"/>
    </reaction>
    <physiologicalReaction direction="left-to-right" evidence="22">
        <dbReference type="Rhea" id="RHEA:30136"/>
    </physiologicalReaction>
</comment>
<evidence type="ECO:0000256" key="17">
    <source>
        <dbReference type="ARBA" id="ARBA00040123"/>
    </source>
</evidence>
<feature type="domain" description="Thioesterase" evidence="25">
    <location>
        <begin position="73"/>
        <end position="137"/>
    </location>
</feature>
<comment type="catalytic activity">
    <reaction evidence="19">
        <text>octanoyl-CoA + H2O = octanoate + CoA + H(+)</text>
        <dbReference type="Rhea" id="RHEA:30143"/>
        <dbReference type="ChEBI" id="CHEBI:15377"/>
        <dbReference type="ChEBI" id="CHEBI:15378"/>
        <dbReference type="ChEBI" id="CHEBI:25646"/>
        <dbReference type="ChEBI" id="CHEBI:57287"/>
        <dbReference type="ChEBI" id="CHEBI:57386"/>
    </reaction>
    <physiologicalReaction direction="left-to-right" evidence="19">
        <dbReference type="Rhea" id="RHEA:30144"/>
    </physiologicalReaction>
</comment>
<organism evidence="26 27">
    <name type="scientific">Jiangella alba</name>
    <dbReference type="NCBI Taxonomy" id="561176"/>
    <lineage>
        <taxon>Bacteria</taxon>
        <taxon>Bacillati</taxon>
        <taxon>Actinomycetota</taxon>
        <taxon>Actinomycetes</taxon>
        <taxon>Jiangellales</taxon>
        <taxon>Jiangellaceae</taxon>
        <taxon>Jiangella</taxon>
    </lineage>
</organism>
<sequence length="187" mass="19327">MTERQHGEPRPADAIERHPGAPAPGSTIASHYRMCVGCGPDHPTGLHVTVVAGEGLTVAGTFTVTDDHQGAPGLAHGGMLSLAFDEVLGSLIWLIGKPAVTGHLETSYRRPVPVGTTLHIDAAVDRAEGRKIFMSATGRENAPDGPVSVAASAVFIVVPPTHFTDHGRPVAASELSEAAAKVAEVNP</sequence>
<evidence type="ECO:0000256" key="5">
    <source>
        <dbReference type="ARBA" id="ARBA00022490"/>
    </source>
</evidence>
<evidence type="ECO:0000313" key="27">
    <source>
        <dbReference type="Proteomes" id="UP000181980"/>
    </source>
</evidence>
<comment type="catalytic activity">
    <reaction evidence="14">
        <text>(9Z)-octadecenoyl-CoA + H2O = (9Z)-octadecenoate + CoA + H(+)</text>
        <dbReference type="Rhea" id="RHEA:40139"/>
        <dbReference type="ChEBI" id="CHEBI:15377"/>
        <dbReference type="ChEBI" id="CHEBI:15378"/>
        <dbReference type="ChEBI" id="CHEBI:30823"/>
        <dbReference type="ChEBI" id="CHEBI:57287"/>
        <dbReference type="ChEBI" id="CHEBI:57387"/>
    </reaction>
    <physiologicalReaction direction="left-to-right" evidence="14">
        <dbReference type="Rhea" id="RHEA:40140"/>
    </physiologicalReaction>
</comment>
<keyword evidence="4" id="KW-1003">Cell membrane</keyword>
<evidence type="ECO:0000256" key="4">
    <source>
        <dbReference type="ARBA" id="ARBA00022475"/>
    </source>
</evidence>
<dbReference type="Pfam" id="PF03061">
    <property type="entry name" value="4HBT"/>
    <property type="match status" value="1"/>
</dbReference>
<evidence type="ECO:0000256" key="9">
    <source>
        <dbReference type="ARBA" id="ARBA00022946"/>
    </source>
</evidence>
<dbReference type="RefSeq" id="WP_069114740.1">
    <property type="nucleotide sequence ID" value="NZ_FNUC01000003.1"/>
</dbReference>
<evidence type="ECO:0000256" key="24">
    <source>
        <dbReference type="SAM" id="MobiDB-lite"/>
    </source>
</evidence>
<comment type="catalytic activity">
    <reaction evidence="20">
        <text>hexadecanoyl-CoA + H2O = hexadecanoate + CoA + H(+)</text>
        <dbReference type="Rhea" id="RHEA:16645"/>
        <dbReference type="ChEBI" id="CHEBI:7896"/>
        <dbReference type="ChEBI" id="CHEBI:15377"/>
        <dbReference type="ChEBI" id="CHEBI:15378"/>
        <dbReference type="ChEBI" id="CHEBI:57287"/>
        <dbReference type="ChEBI" id="CHEBI:57379"/>
        <dbReference type="EC" id="3.1.2.2"/>
    </reaction>
    <physiologicalReaction direction="left-to-right" evidence="20">
        <dbReference type="Rhea" id="RHEA:16646"/>
    </physiologicalReaction>
</comment>
<comment type="catalytic activity">
    <reaction evidence="21">
        <text>decanoyl-CoA + H2O = decanoate + CoA + H(+)</text>
        <dbReference type="Rhea" id="RHEA:40059"/>
        <dbReference type="ChEBI" id="CHEBI:15377"/>
        <dbReference type="ChEBI" id="CHEBI:15378"/>
        <dbReference type="ChEBI" id="CHEBI:27689"/>
        <dbReference type="ChEBI" id="CHEBI:57287"/>
        <dbReference type="ChEBI" id="CHEBI:61430"/>
    </reaction>
    <physiologicalReaction direction="left-to-right" evidence="21">
        <dbReference type="Rhea" id="RHEA:40060"/>
    </physiologicalReaction>
</comment>
<reference evidence="27" key="1">
    <citation type="submission" date="2016-10" db="EMBL/GenBank/DDBJ databases">
        <authorList>
            <person name="Varghese N."/>
            <person name="Submissions S."/>
        </authorList>
    </citation>
    <scope>NUCLEOTIDE SEQUENCE [LARGE SCALE GENOMIC DNA]</scope>
    <source>
        <strain evidence="27">DSM 45237</strain>
    </source>
</reference>
<evidence type="ECO:0000256" key="12">
    <source>
        <dbReference type="ARBA" id="ARBA00023273"/>
    </source>
</evidence>
<keyword evidence="8" id="KW-0276">Fatty acid metabolism</keyword>
<dbReference type="AlphaFoldDB" id="A0A1H5MTE7"/>
<protein>
    <recommendedName>
        <fullName evidence="17">Acyl-coenzyme A thioesterase THEM4</fullName>
        <ecNumber evidence="16">3.1.2.2</ecNumber>
    </recommendedName>
    <alternativeName>
        <fullName evidence="18">Thioesterase superfamily member 4</fullName>
    </alternativeName>
</protein>
<dbReference type="EMBL" id="FNUC01000003">
    <property type="protein sequence ID" value="SEE92533.1"/>
    <property type="molecule type" value="Genomic_DNA"/>
</dbReference>
<evidence type="ECO:0000256" key="8">
    <source>
        <dbReference type="ARBA" id="ARBA00022832"/>
    </source>
</evidence>
<feature type="compositionally biased region" description="Basic and acidic residues" evidence="24">
    <location>
        <begin position="1"/>
        <end position="19"/>
    </location>
</feature>
<evidence type="ECO:0000256" key="23">
    <source>
        <dbReference type="ARBA" id="ARBA00048180"/>
    </source>
</evidence>
<keyword evidence="11" id="KW-0472">Membrane</keyword>